<gene>
    <name evidence="2" type="ORF">BSA145_21150</name>
</gene>
<reference evidence="2 3" key="1">
    <citation type="submission" date="2016-05" db="EMBL/GenBank/DDBJ databases">
        <title>Complete Genome and Methylome Analysis of Psychrotrophic Bacterial Isolates from Antarctic Lake Untersee.</title>
        <authorList>
            <person name="Fomenkov A."/>
            <person name="Akimov V.N."/>
            <person name="Vasilyeva L.V."/>
            <person name="Andersen D."/>
            <person name="Vincze T."/>
            <person name="Roberts R.J."/>
        </authorList>
    </citation>
    <scope>NUCLEOTIDE SEQUENCE [LARGE SCALE GENOMIC DNA]</scope>
    <source>
        <strain evidence="2 3">U14-5</strain>
        <plasmid evidence="2 3">unnamed1</plasmid>
    </source>
</reference>
<organism evidence="2 3">
    <name type="scientific">Bacillus safensis</name>
    <dbReference type="NCBI Taxonomy" id="561879"/>
    <lineage>
        <taxon>Bacteria</taxon>
        <taxon>Bacillati</taxon>
        <taxon>Bacillota</taxon>
        <taxon>Bacilli</taxon>
        <taxon>Bacillales</taxon>
        <taxon>Bacillaceae</taxon>
        <taxon>Bacillus</taxon>
    </lineage>
</organism>
<dbReference type="EMBL" id="CP015608">
    <property type="protein sequence ID" value="APT48372.1"/>
    <property type="molecule type" value="Genomic_DNA"/>
</dbReference>
<feature type="transmembrane region" description="Helical" evidence="1">
    <location>
        <begin position="51"/>
        <end position="69"/>
    </location>
</feature>
<name>A0A1L6ZPE2_BACIA</name>
<evidence type="ECO:0000313" key="3">
    <source>
        <dbReference type="Proteomes" id="UP000185426"/>
    </source>
</evidence>
<proteinExistence type="predicted"/>
<keyword evidence="1" id="KW-0812">Transmembrane</keyword>
<feature type="transmembrane region" description="Helical" evidence="1">
    <location>
        <begin position="75"/>
        <end position="91"/>
    </location>
</feature>
<evidence type="ECO:0000313" key="2">
    <source>
        <dbReference type="EMBL" id="APT48372.1"/>
    </source>
</evidence>
<dbReference type="Proteomes" id="UP000185426">
    <property type="component" value="Plasmid unnamed1"/>
</dbReference>
<protein>
    <submittedName>
        <fullName evidence="2">Uncharacterized protein</fullName>
    </submittedName>
</protein>
<evidence type="ECO:0000256" key="1">
    <source>
        <dbReference type="SAM" id="Phobius"/>
    </source>
</evidence>
<geneLocation type="plasmid" evidence="2 3">
    <name>unnamed1</name>
</geneLocation>
<sequence length="96" mass="10746">MKKILLFPLSVSHVLQSVIGTFLGGILSFMMCVFIIVPVVTTFTTMFYYKFLVSVLGFPVSLGFTVSVFNQLLGVYFAMLCLLSILPRFSYKTVRG</sequence>
<keyword evidence="2" id="KW-0614">Plasmid</keyword>
<dbReference type="AlphaFoldDB" id="A0A1L6ZPE2"/>
<keyword evidence="1" id="KW-1133">Transmembrane helix</keyword>
<accession>A0A1L6ZPE2</accession>
<feature type="transmembrane region" description="Helical" evidence="1">
    <location>
        <begin position="26"/>
        <end position="44"/>
    </location>
</feature>
<keyword evidence="1" id="KW-0472">Membrane</keyword>